<accession>J9FZD1</accession>
<comment type="caution">
    <text evidence="1">The sequence shown here is derived from an EMBL/GenBank/DDBJ whole genome shotgun (WGS) entry which is preliminary data.</text>
</comment>
<sequence length="44" mass="4614">MGFTRVRPQITMATPEMGLIVRPSAPERAAMAPSVGTSMPKVAA</sequence>
<dbReference type="EMBL" id="AMCI01006112">
    <property type="protein sequence ID" value="EJW94907.1"/>
    <property type="molecule type" value="Genomic_DNA"/>
</dbReference>
<gene>
    <name evidence="1" type="ORF">EVA_16987</name>
</gene>
<reference evidence="1" key="1">
    <citation type="journal article" date="2012" name="PLoS ONE">
        <title>Gene sets for utilization of primary and secondary nutrition supplies in the distal gut of endangered iberian lynx.</title>
        <authorList>
            <person name="Alcaide M."/>
            <person name="Messina E."/>
            <person name="Richter M."/>
            <person name="Bargiela R."/>
            <person name="Peplies J."/>
            <person name="Huws S.A."/>
            <person name="Newbold C.J."/>
            <person name="Golyshin P.N."/>
            <person name="Simon M.A."/>
            <person name="Lopez G."/>
            <person name="Yakimov M.M."/>
            <person name="Ferrer M."/>
        </authorList>
    </citation>
    <scope>NUCLEOTIDE SEQUENCE</scope>
</reference>
<proteinExistence type="predicted"/>
<evidence type="ECO:0000313" key="1">
    <source>
        <dbReference type="EMBL" id="EJW94907.1"/>
    </source>
</evidence>
<name>J9FZD1_9ZZZZ</name>
<protein>
    <submittedName>
        <fullName evidence="1">Uncharacterized protein</fullName>
    </submittedName>
</protein>
<organism evidence="1">
    <name type="scientific">gut metagenome</name>
    <dbReference type="NCBI Taxonomy" id="749906"/>
    <lineage>
        <taxon>unclassified sequences</taxon>
        <taxon>metagenomes</taxon>
        <taxon>organismal metagenomes</taxon>
    </lineage>
</organism>
<dbReference type="AlphaFoldDB" id="J9FZD1"/>